<dbReference type="Proteomes" id="UP000664167">
    <property type="component" value="Unassembled WGS sequence"/>
</dbReference>
<evidence type="ECO:0000313" key="1">
    <source>
        <dbReference type="EMBL" id="MBO0515275.1"/>
    </source>
</evidence>
<evidence type="ECO:0000313" key="2">
    <source>
        <dbReference type="Proteomes" id="UP000664167"/>
    </source>
</evidence>
<name>A0A939FA77_9ACTN</name>
<gene>
    <name evidence="1" type="ORF">J0695_26295</name>
</gene>
<dbReference type="RefSeq" id="WP_206965950.1">
    <property type="nucleotide sequence ID" value="NZ_BAAAJJ010000001.1"/>
</dbReference>
<dbReference type="EMBL" id="JAFLRJ010000270">
    <property type="protein sequence ID" value="MBO0515275.1"/>
    <property type="molecule type" value="Genomic_DNA"/>
</dbReference>
<organism evidence="1 2">
    <name type="scientific">Streptomyces beijiangensis</name>
    <dbReference type="NCBI Taxonomy" id="163361"/>
    <lineage>
        <taxon>Bacteria</taxon>
        <taxon>Bacillati</taxon>
        <taxon>Actinomycetota</taxon>
        <taxon>Actinomycetes</taxon>
        <taxon>Kitasatosporales</taxon>
        <taxon>Streptomycetaceae</taxon>
        <taxon>Streptomyces</taxon>
    </lineage>
</organism>
<dbReference type="AlphaFoldDB" id="A0A939FA77"/>
<accession>A0A939FA77</accession>
<sequence>MPNGVTWDTRRGEAAKIRQWRLTREQWTERRRGDIELVAVGDCLPVLGIDPPPAD</sequence>
<reference evidence="1" key="1">
    <citation type="submission" date="2021-03" db="EMBL/GenBank/DDBJ databases">
        <title>Streptomyces poriferae sp. nov., a novel marine sponge-derived Actinobacteria species with anti-MRSA activity.</title>
        <authorList>
            <person name="Sandoval-Powers M."/>
            <person name="Kralova S."/>
            <person name="Nguyen G.-S."/>
            <person name="Fawwal D."/>
            <person name="Degnes K."/>
            <person name="Klinkenberg G."/>
            <person name="Sletta H."/>
            <person name="Wentzel A."/>
            <person name="Liles M.R."/>
        </authorList>
    </citation>
    <scope>NUCLEOTIDE SEQUENCE</scope>
    <source>
        <strain evidence="1">DSM 41794</strain>
    </source>
</reference>
<comment type="caution">
    <text evidence="1">The sequence shown here is derived from an EMBL/GenBank/DDBJ whole genome shotgun (WGS) entry which is preliminary data.</text>
</comment>
<protein>
    <submittedName>
        <fullName evidence="1">Uncharacterized protein</fullName>
    </submittedName>
</protein>
<proteinExistence type="predicted"/>
<keyword evidence="2" id="KW-1185">Reference proteome</keyword>